<accession>A0A3N4ICM6</accession>
<keyword evidence="8" id="KW-1185">Reference proteome</keyword>
<sequence length="168" mass="18497">MPKVARIAALALRTLELISGAIVAGLIGHELRRADKAGVRPAKRMIYAEVVAGLAILLSLLLLLPMTWAFSLWPLDFVMFILWIVAFGLLVDWLPNRSCSSGWNFNPWDDSGANHCQQLKAALAFAFLSAIFWLASGALAAWTLHRTRGATADPATTKRRGFLGRRRV</sequence>
<evidence type="ECO:0000256" key="5">
    <source>
        <dbReference type="SAM" id="Phobius"/>
    </source>
</evidence>
<protein>
    <recommendedName>
        <fullName evidence="6">MARVEL domain-containing protein</fullName>
    </recommendedName>
</protein>
<name>A0A3N4ICM6_ASCIM</name>
<dbReference type="Pfam" id="PF01284">
    <property type="entry name" value="MARVEL"/>
    <property type="match status" value="1"/>
</dbReference>
<gene>
    <name evidence="7" type="ORF">BJ508DRAFT_414440</name>
</gene>
<dbReference type="PANTHER" id="PTHR39608:SF1">
    <property type="entry name" value="INTEGRAL MEMBRANE PROTEIN (AFU_ORTHOLOGUE AFUA_5G08640)"/>
    <property type="match status" value="1"/>
</dbReference>
<dbReference type="PANTHER" id="PTHR39608">
    <property type="entry name" value="INTEGRAL MEMBRANE PROTEIN (AFU_ORTHOLOGUE AFUA_5G08640)"/>
    <property type="match status" value="1"/>
</dbReference>
<keyword evidence="3 5" id="KW-1133">Transmembrane helix</keyword>
<dbReference type="OrthoDB" id="4074965at2759"/>
<feature type="transmembrane region" description="Helical" evidence="5">
    <location>
        <begin position="47"/>
        <end position="71"/>
    </location>
</feature>
<dbReference type="InterPro" id="IPR008253">
    <property type="entry name" value="Marvel"/>
</dbReference>
<reference evidence="7 8" key="1">
    <citation type="journal article" date="2018" name="Nat. Ecol. Evol.">
        <title>Pezizomycetes genomes reveal the molecular basis of ectomycorrhizal truffle lifestyle.</title>
        <authorList>
            <person name="Murat C."/>
            <person name="Payen T."/>
            <person name="Noel B."/>
            <person name="Kuo A."/>
            <person name="Morin E."/>
            <person name="Chen J."/>
            <person name="Kohler A."/>
            <person name="Krizsan K."/>
            <person name="Balestrini R."/>
            <person name="Da Silva C."/>
            <person name="Montanini B."/>
            <person name="Hainaut M."/>
            <person name="Levati E."/>
            <person name="Barry K.W."/>
            <person name="Belfiori B."/>
            <person name="Cichocki N."/>
            <person name="Clum A."/>
            <person name="Dockter R.B."/>
            <person name="Fauchery L."/>
            <person name="Guy J."/>
            <person name="Iotti M."/>
            <person name="Le Tacon F."/>
            <person name="Lindquist E.A."/>
            <person name="Lipzen A."/>
            <person name="Malagnac F."/>
            <person name="Mello A."/>
            <person name="Molinier V."/>
            <person name="Miyauchi S."/>
            <person name="Poulain J."/>
            <person name="Riccioni C."/>
            <person name="Rubini A."/>
            <person name="Sitrit Y."/>
            <person name="Splivallo R."/>
            <person name="Traeger S."/>
            <person name="Wang M."/>
            <person name="Zifcakova L."/>
            <person name="Wipf D."/>
            <person name="Zambonelli A."/>
            <person name="Paolocci F."/>
            <person name="Nowrousian M."/>
            <person name="Ottonello S."/>
            <person name="Baldrian P."/>
            <person name="Spatafora J.W."/>
            <person name="Henrissat B."/>
            <person name="Nagy L.G."/>
            <person name="Aury J.M."/>
            <person name="Wincker P."/>
            <person name="Grigoriev I.V."/>
            <person name="Bonfante P."/>
            <person name="Martin F.M."/>
        </authorList>
    </citation>
    <scope>NUCLEOTIDE SEQUENCE [LARGE SCALE GENOMIC DNA]</scope>
    <source>
        <strain evidence="7 8">RN42</strain>
    </source>
</reference>
<evidence type="ECO:0000313" key="7">
    <source>
        <dbReference type="EMBL" id="RPA81961.1"/>
    </source>
</evidence>
<evidence type="ECO:0000256" key="3">
    <source>
        <dbReference type="ARBA" id="ARBA00022989"/>
    </source>
</evidence>
<feature type="transmembrane region" description="Helical" evidence="5">
    <location>
        <begin position="121"/>
        <end position="144"/>
    </location>
</feature>
<evidence type="ECO:0000256" key="4">
    <source>
        <dbReference type="ARBA" id="ARBA00023136"/>
    </source>
</evidence>
<dbReference type="GO" id="GO:0016020">
    <property type="term" value="C:membrane"/>
    <property type="evidence" value="ECO:0007669"/>
    <property type="project" value="UniProtKB-SubCell"/>
</dbReference>
<comment type="subcellular location">
    <subcellularLocation>
        <location evidence="1">Membrane</location>
        <topology evidence="1">Multi-pass membrane protein</topology>
    </subcellularLocation>
</comment>
<evidence type="ECO:0000313" key="8">
    <source>
        <dbReference type="Proteomes" id="UP000275078"/>
    </source>
</evidence>
<dbReference type="EMBL" id="ML119675">
    <property type="protein sequence ID" value="RPA81961.1"/>
    <property type="molecule type" value="Genomic_DNA"/>
</dbReference>
<evidence type="ECO:0000259" key="6">
    <source>
        <dbReference type="Pfam" id="PF01284"/>
    </source>
</evidence>
<proteinExistence type="predicted"/>
<organism evidence="7 8">
    <name type="scientific">Ascobolus immersus RN42</name>
    <dbReference type="NCBI Taxonomy" id="1160509"/>
    <lineage>
        <taxon>Eukaryota</taxon>
        <taxon>Fungi</taxon>
        <taxon>Dikarya</taxon>
        <taxon>Ascomycota</taxon>
        <taxon>Pezizomycotina</taxon>
        <taxon>Pezizomycetes</taxon>
        <taxon>Pezizales</taxon>
        <taxon>Ascobolaceae</taxon>
        <taxon>Ascobolus</taxon>
    </lineage>
</organism>
<keyword evidence="2 5" id="KW-0812">Transmembrane</keyword>
<dbReference type="AlphaFoldDB" id="A0A3N4ICM6"/>
<feature type="transmembrane region" description="Helical" evidence="5">
    <location>
        <begin position="77"/>
        <end position="94"/>
    </location>
</feature>
<keyword evidence="4 5" id="KW-0472">Membrane</keyword>
<feature type="domain" description="MARVEL" evidence="6">
    <location>
        <begin position="9"/>
        <end position="136"/>
    </location>
</feature>
<dbReference type="Proteomes" id="UP000275078">
    <property type="component" value="Unassembled WGS sequence"/>
</dbReference>
<feature type="transmembrane region" description="Helical" evidence="5">
    <location>
        <begin position="6"/>
        <end position="27"/>
    </location>
</feature>
<evidence type="ECO:0000256" key="2">
    <source>
        <dbReference type="ARBA" id="ARBA00022692"/>
    </source>
</evidence>
<evidence type="ECO:0000256" key="1">
    <source>
        <dbReference type="ARBA" id="ARBA00004141"/>
    </source>
</evidence>